<name>A0AAD2CT98_9STRA</name>
<organism evidence="6 7">
    <name type="scientific">Cylindrotheca closterium</name>
    <dbReference type="NCBI Taxonomy" id="2856"/>
    <lineage>
        <taxon>Eukaryota</taxon>
        <taxon>Sar</taxon>
        <taxon>Stramenopiles</taxon>
        <taxon>Ochrophyta</taxon>
        <taxon>Bacillariophyta</taxon>
        <taxon>Bacillariophyceae</taxon>
        <taxon>Bacillariophycidae</taxon>
        <taxon>Bacillariales</taxon>
        <taxon>Bacillariaceae</taxon>
        <taxon>Cylindrotheca</taxon>
    </lineage>
</organism>
<dbReference type="AlphaFoldDB" id="A0AAD2CT98"/>
<evidence type="ECO:0000259" key="5">
    <source>
        <dbReference type="SMART" id="SM00865"/>
    </source>
</evidence>
<evidence type="ECO:0000259" key="4">
    <source>
        <dbReference type="SMART" id="SM00864"/>
    </source>
</evidence>
<evidence type="ECO:0000256" key="1">
    <source>
        <dbReference type="ARBA" id="ARBA00009690"/>
    </source>
</evidence>
<dbReference type="InterPro" id="IPR045061">
    <property type="entry name" value="FtsZ/CetZ"/>
</dbReference>
<feature type="domain" description="Tubulin/FtsZ 2-layer sandwich" evidence="5">
    <location>
        <begin position="289"/>
        <end position="406"/>
    </location>
</feature>
<accession>A0AAD2CT98</accession>
<dbReference type="InterPro" id="IPR024757">
    <property type="entry name" value="FtsZ_C"/>
</dbReference>
<feature type="domain" description="Tubulin/FtsZ GTPase" evidence="4">
    <location>
        <begin position="95"/>
        <end position="287"/>
    </location>
</feature>
<proteinExistence type="inferred from homology"/>
<gene>
    <name evidence="6" type="ORF">CYCCA115_LOCUS7938</name>
</gene>
<dbReference type="Gene3D" id="3.40.50.1440">
    <property type="entry name" value="Tubulin/FtsZ, GTPase domain"/>
    <property type="match status" value="1"/>
</dbReference>
<dbReference type="InterPro" id="IPR000158">
    <property type="entry name" value="Cell_div_FtsZ"/>
</dbReference>
<dbReference type="HAMAP" id="MF_00909">
    <property type="entry name" value="FtsZ"/>
    <property type="match status" value="1"/>
</dbReference>
<protein>
    <recommendedName>
        <fullName evidence="8">Plastid division protein FtsZ</fullName>
    </recommendedName>
</protein>
<dbReference type="InterPro" id="IPR008280">
    <property type="entry name" value="Tub_FtsZ_C"/>
</dbReference>
<dbReference type="FunFam" id="3.40.50.1440:FF:000001">
    <property type="entry name" value="Cell division protein FtsZ"/>
    <property type="match status" value="1"/>
</dbReference>
<dbReference type="InterPro" id="IPR036525">
    <property type="entry name" value="Tubulin/FtsZ_GTPase_sf"/>
</dbReference>
<dbReference type="Proteomes" id="UP001295423">
    <property type="component" value="Unassembled WGS sequence"/>
</dbReference>
<dbReference type="GO" id="GO:0005525">
    <property type="term" value="F:GTP binding"/>
    <property type="evidence" value="ECO:0007669"/>
    <property type="project" value="UniProtKB-KW"/>
</dbReference>
<comment type="caution">
    <text evidence="6">The sequence shown here is derived from an EMBL/GenBank/DDBJ whole genome shotgun (WGS) entry which is preliminary data.</text>
</comment>
<evidence type="ECO:0000313" key="7">
    <source>
        <dbReference type="Proteomes" id="UP001295423"/>
    </source>
</evidence>
<dbReference type="CDD" id="cd02201">
    <property type="entry name" value="FtsZ_type1"/>
    <property type="match status" value="1"/>
</dbReference>
<dbReference type="InterPro" id="IPR020805">
    <property type="entry name" value="Cell_div_FtsZ_CS"/>
</dbReference>
<keyword evidence="3" id="KW-0342">GTP-binding</keyword>
<evidence type="ECO:0000256" key="2">
    <source>
        <dbReference type="ARBA" id="ARBA00022741"/>
    </source>
</evidence>
<dbReference type="InterPro" id="IPR037103">
    <property type="entry name" value="Tubulin/FtsZ-like_C"/>
</dbReference>
<dbReference type="SMART" id="SM00864">
    <property type="entry name" value="Tubulin"/>
    <property type="match status" value="1"/>
</dbReference>
<dbReference type="PRINTS" id="PR00423">
    <property type="entry name" value="CELLDVISFTSZ"/>
</dbReference>
<reference evidence="6" key="1">
    <citation type="submission" date="2023-08" db="EMBL/GenBank/DDBJ databases">
        <authorList>
            <person name="Audoor S."/>
            <person name="Bilcke G."/>
        </authorList>
    </citation>
    <scope>NUCLEOTIDE SEQUENCE</scope>
</reference>
<dbReference type="Pfam" id="PF00091">
    <property type="entry name" value="Tubulin"/>
    <property type="match status" value="1"/>
</dbReference>
<keyword evidence="2" id="KW-0547">Nucleotide-binding</keyword>
<dbReference type="PROSITE" id="PS01135">
    <property type="entry name" value="FTSZ_2"/>
    <property type="match status" value="1"/>
</dbReference>
<dbReference type="SMART" id="SM00865">
    <property type="entry name" value="Tubulin_C"/>
    <property type="match status" value="1"/>
</dbReference>
<dbReference type="PANTHER" id="PTHR30314">
    <property type="entry name" value="CELL DIVISION PROTEIN FTSZ-RELATED"/>
    <property type="match status" value="1"/>
</dbReference>
<dbReference type="EMBL" id="CAKOGP040001112">
    <property type="protein sequence ID" value="CAJ1942420.1"/>
    <property type="molecule type" value="Genomic_DNA"/>
</dbReference>
<evidence type="ECO:0008006" key="8">
    <source>
        <dbReference type="Google" id="ProtNLM"/>
    </source>
</evidence>
<dbReference type="Pfam" id="PF12327">
    <property type="entry name" value="FtsZ_C"/>
    <property type="match status" value="1"/>
</dbReference>
<sequence length="407" mass="43281">MFSVTAARIVPGLVSRRSLAPAMQQIASFRFSGHSTRKQSNVADEQLKSLMKNKAKPPVEEKPKEEKPIEFNETLIRKEETFPVDAALINQFAPKIKVIGVGGAGGNALNNMVTNKLKGVEFAALNTDAQHLATSRADTKIQIGAELTKGLGCGANPDAGRMAAEESREEIKKAVEGSHLVFITAGMGGGTGTGAAPVIADICYEMDIMTIGVVTMPFNFEGTHRRRLALEGIDRLAEVVDTLIVIPNQNLFEISGPETTFADAFQMADDVLLGGVKTVSELMTSPGIINLDFADVRSVMSDMGNAIMGTGVSDDPEDRAIKAAEQALGNPLLGLSLDISSAKGVLVNISGGSDMTLYEVDRAAQLITGKVADENANIIFGSTHDKSLEGKIRVSLVATGIDRLDYY</sequence>
<dbReference type="PANTHER" id="PTHR30314:SF3">
    <property type="entry name" value="MITOCHONDRIAL DIVISION PROTEIN FSZA"/>
    <property type="match status" value="1"/>
</dbReference>
<comment type="similarity">
    <text evidence="1">Belongs to the FtsZ family.</text>
</comment>
<dbReference type="Gene3D" id="3.30.1330.20">
    <property type="entry name" value="Tubulin/FtsZ, C-terminal domain"/>
    <property type="match status" value="1"/>
</dbReference>
<dbReference type="GO" id="GO:0003924">
    <property type="term" value="F:GTPase activity"/>
    <property type="evidence" value="ECO:0007669"/>
    <property type="project" value="InterPro"/>
</dbReference>
<evidence type="ECO:0000256" key="3">
    <source>
        <dbReference type="ARBA" id="ARBA00023134"/>
    </source>
</evidence>
<dbReference type="InterPro" id="IPR018316">
    <property type="entry name" value="Tubulin/FtsZ_2-layer-sand-dom"/>
</dbReference>
<dbReference type="NCBIfam" id="TIGR00065">
    <property type="entry name" value="ftsZ"/>
    <property type="match status" value="1"/>
</dbReference>
<dbReference type="GO" id="GO:0051301">
    <property type="term" value="P:cell division"/>
    <property type="evidence" value="ECO:0007669"/>
    <property type="project" value="TreeGrafter"/>
</dbReference>
<dbReference type="SUPFAM" id="SSF52490">
    <property type="entry name" value="Tubulin nucleotide-binding domain-like"/>
    <property type="match status" value="1"/>
</dbReference>
<keyword evidence="7" id="KW-1185">Reference proteome</keyword>
<dbReference type="InterPro" id="IPR003008">
    <property type="entry name" value="Tubulin_FtsZ_GTPase"/>
</dbReference>
<evidence type="ECO:0000313" key="6">
    <source>
        <dbReference type="EMBL" id="CAJ1942420.1"/>
    </source>
</evidence>
<dbReference type="GO" id="GO:0005737">
    <property type="term" value="C:cytoplasm"/>
    <property type="evidence" value="ECO:0007669"/>
    <property type="project" value="TreeGrafter"/>
</dbReference>
<dbReference type="GO" id="GO:0032153">
    <property type="term" value="C:cell division site"/>
    <property type="evidence" value="ECO:0007669"/>
    <property type="project" value="TreeGrafter"/>
</dbReference>
<dbReference type="SUPFAM" id="SSF55307">
    <property type="entry name" value="Tubulin C-terminal domain-like"/>
    <property type="match status" value="1"/>
</dbReference>